<proteinExistence type="predicted"/>
<reference evidence="1" key="1">
    <citation type="submission" date="2019-07" db="EMBL/GenBank/DDBJ databases">
        <title>The discovery of a new lineage B mimivirus raises questions about particles surface fibrils.</title>
        <authorList>
            <person name="Silva L.K.S."/>
            <person name="Rodrigues R.A.L."/>
            <person name="Andrade A.C.S.P."/>
            <person name="Hikida H."/>
            <person name="Andreani J."/>
            <person name="Levasseur A."/>
            <person name="La Scola B."/>
            <person name="Abrahao J.S."/>
        </authorList>
    </citation>
    <scope>NUCLEOTIDE SEQUENCE</scope>
    <source>
        <strain evidence="1">B60</strain>
    </source>
</reference>
<sequence>MDKYLFTKELEETIERVNKNINEAIIIRKSICKTIVEMTLNSEINDKYVKKVKKLFTAIENLDKILVDYKLDLNKLNELKK</sequence>
<organism evidence="1">
    <name type="scientific">Borely moumouvirus</name>
    <dbReference type="NCBI Taxonomy" id="2712067"/>
    <lineage>
        <taxon>Viruses</taxon>
        <taxon>Varidnaviria</taxon>
        <taxon>Bamfordvirae</taxon>
        <taxon>Nucleocytoviricota</taxon>
        <taxon>Megaviricetes</taxon>
        <taxon>Imitervirales</taxon>
        <taxon>Mimiviridae</taxon>
        <taxon>Megamimivirinae</taxon>
        <taxon>Moumouvirus</taxon>
    </lineage>
</organism>
<name>A0A6G6ABB0_9VIRU</name>
<evidence type="ECO:0000313" key="1">
    <source>
        <dbReference type="EMBL" id="QID05847.1"/>
    </source>
</evidence>
<accession>A0A6G6ABB0</accession>
<dbReference type="EMBL" id="MN175499">
    <property type="protein sequence ID" value="QID05847.1"/>
    <property type="molecule type" value="Genomic_DNA"/>
</dbReference>
<protein>
    <submittedName>
        <fullName evidence="1">Uncharacterized protein</fullName>
    </submittedName>
</protein>